<dbReference type="InterPro" id="IPR025493">
    <property type="entry name" value="DUF4384"/>
</dbReference>
<dbReference type="Proteomes" id="UP000484842">
    <property type="component" value="Unassembled WGS sequence"/>
</dbReference>
<comment type="caution">
    <text evidence="4">The sequence shown here is derived from an EMBL/GenBank/DDBJ whole genome shotgun (WGS) entry which is preliminary data.</text>
</comment>
<proteinExistence type="predicted"/>
<gene>
    <name evidence="4" type="ORF">F8S09_05470</name>
</gene>
<name>A0A7X1TRB1_9DEIO</name>
<dbReference type="Pfam" id="PF14326">
    <property type="entry name" value="DUF4384"/>
    <property type="match status" value="1"/>
</dbReference>
<keyword evidence="2" id="KW-0732">Signal</keyword>
<dbReference type="PANTHER" id="PTHR36194">
    <property type="entry name" value="S-LAYER-LIKE PROTEIN"/>
    <property type="match status" value="1"/>
</dbReference>
<protein>
    <submittedName>
        <fullName evidence="4">DUF4384 domain-containing protein</fullName>
    </submittedName>
</protein>
<feature type="domain" description="DUF4384" evidence="3">
    <location>
        <begin position="58"/>
        <end position="138"/>
    </location>
</feature>
<organism evidence="4 5">
    <name type="scientific">Deinococcus terrestris</name>
    <dbReference type="NCBI Taxonomy" id="2651870"/>
    <lineage>
        <taxon>Bacteria</taxon>
        <taxon>Thermotogati</taxon>
        <taxon>Deinococcota</taxon>
        <taxon>Deinococci</taxon>
        <taxon>Deinococcales</taxon>
        <taxon>Deinococcaceae</taxon>
        <taxon>Deinococcus</taxon>
    </lineage>
</organism>
<dbReference type="EMBL" id="WBSL01000001">
    <property type="protein sequence ID" value="MPY66147.1"/>
    <property type="molecule type" value="Genomic_DNA"/>
</dbReference>
<evidence type="ECO:0000256" key="2">
    <source>
        <dbReference type="SAM" id="SignalP"/>
    </source>
</evidence>
<feature type="signal peptide" evidence="2">
    <location>
        <begin position="1"/>
        <end position="23"/>
    </location>
</feature>
<feature type="chain" id="PRO_5031094845" evidence="2">
    <location>
        <begin position="24"/>
        <end position="309"/>
    </location>
</feature>
<feature type="region of interest" description="Disordered" evidence="1">
    <location>
        <begin position="196"/>
        <end position="224"/>
    </location>
</feature>
<sequence length="309" mass="33190">MRPSFLLLVTPLLGALSLGTAGAAPVLSAQSIIVNPVQTSLSVRVWTDRGSGTQAPAYAVGERIRLYAIVNQDAYVYLFNVDPQGQVDLVLPNQYQSGGNFVKANTTRTFPAAGDPFTFDIAGPLGLNKVLVLASLKPLDLGQIATFKSQQSRFATVSVQGQGQLAQALSIVVNPLPQASWVSDTAFYTVATRKEQAAPLQTPAPAPTAATPPRGTPIQPPPRTAQALSITVQPLPNVREWKAAVQGRSLQAVYDEYAARLKAEGFTQASTRKTGNHIRGEFRKGSARAELEVKQKGKKADYEVKIERR</sequence>
<dbReference type="AlphaFoldDB" id="A0A7X1TRB1"/>
<reference evidence="4 5" key="1">
    <citation type="submission" date="2019-10" db="EMBL/GenBank/DDBJ databases">
        <title>Deinococcus sp. isolated from soil.</title>
        <authorList>
            <person name="Li Y."/>
            <person name="Wang J."/>
        </authorList>
    </citation>
    <scope>NUCLEOTIDE SEQUENCE [LARGE SCALE GENOMIC DNA]</scope>
    <source>
        <strain evidence="4 5">SDU3-2</strain>
    </source>
</reference>
<evidence type="ECO:0000313" key="5">
    <source>
        <dbReference type="Proteomes" id="UP000484842"/>
    </source>
</evidence>
<evidence type="ECO:0000313" key="4">
    <source>
        <dbReference type="EMBL" id="MPY66147.1"/>
    </source>
</evidence>
<evidence type="ECO:0000256" key="1">
    <source>
        <dbReference type="SAM" id="MobiDB-lite"/>
    </source>
</evidence>
<dbReference type="PANTHER" id="PTHR36194:SF1">
    <property type="entry name" value="S-LAYER-LIKE PROTEIN"/>
    <property type="match status" value="1"/>
</dbReference>
<evidence type="ECO:0000259" key="3">
    <source>
        <dbReference type="Pfam" id="PF14326"/>
    </source>
</evidence>
<feature type="compositionally biased region" description="Low complexity" evidence="1">
    <location>
        <begin position="197"/>
        <end position="213"/>
    </location>
</feature>
<feature type="compositionally biased region" description="Pro residues" evidence="1">
    <location>
        <begin position="214"/>
        <end position="223"/>
    </location>
</feature>
<keyword evidence="5" id="KW-1185">Reference proteome</keyword>
<feature type="region of interest" description="Disordered" evidence="1">
    <location>
        <begin position="289"/>
        <end position="309"/>
    </location>
</feature>
<dbReference type="RefSeq" id="WP_152869566.1">
    <property type="nucleotide sequence ID" value="NZ_WBSL01000001.1"/>
</dbReference>
<accession>A0A7X1TRB1</accession>